<name>A0ACC3TJY9_9ASCO</name>
<accession>A0ACC3TJY9</accession>
<organism evidence="1 2">
    <name type="scientific">Lipomyces orientalis</name>
    <dbReference type="NCBI Taxonomy" id="1233043"/>
    <lineage>
        <taxon>Eukaryota</taxon>
        <taxon>Fungi</taxon>
        <taxon>Dikarya</taxon>
        <taxon>Ascomycota</taxon>
        <taxon>Saccharomycotina</taxon>
        <taxon>Lipomycetes</taxon>
        <taxon>Lipomycetales</taxon>
        <taxon>Lipomycetaceae</taxon>
        <taxon>Lipomyces</taxon>
    </lineage>
</organism>
<comment type="caution">
    <text evidence="1">The sequence shown here is derived from an EMBL/GenBank/DDBJ whole genome shotgun (WGS) entry which is preliminary data.</text>
</comment>
<evidence type="ECO:0000313" key="2">
    <source>
        <dbReference type="Proteomes" id="UP001489719"/>
    </source>
</evidence>
<evidence type="ECO:0000313" key="1">
    <source>
        <dbReference type="EMBL" id="KAK9321271.1"/>
    </source>
</evidence>
<dbReference type="EMBL" id="MU970103">
    <property type="protein sequence ID" value="KAK9321271.1"/>
    <property type="molecule type" value="Genomic_DNA"/>
</dbReference>
<protein>
    <submittedName>
        <fullName evidence="1">Splicing factor, Prp19-binding domain-containing protein</fullName>
    </submittedName>
</protein>
<keyword evidence="2" id="KW-1185">Reference proteome</keyword>
<gene>
    <name evidence="1" type="ORF">V1517DRAFT_262677</name>
</gene>
<reference evidence="2" key="1">
    <citation type="journal article" date="2024" name="Front. Bioeng. Biotechnol.">
        <title>Genome-scale model development and genomic sequencing of the oleaginous clade Lipomyces.</title>
        <authorList>
            <person name="Czajka J.J."/>
            <person name="Han Y."/>
            <person name="Kim J."/>
            <person name="Mondo S.J."/>
            <person name="Hofstad B.A."/>
            <person name="Robles A."/>
            <person name="Haridas S."/>
            <person name="Riley R."/>
            <person name="LaButti K."/>
            <person name="Pangilinan J."/>
            <person name="Andreopoulos W."/>
            <person name="Lipzen A."/>
            <person name="Yan J."/>
            <person name="Wang M."/>
            <person name="Ng V."/>
            <person name="Grigoriev I.V."/>
            <person name="Spatafora J.W."/>
            <person name="Magnuson J.K."/>
            <person name="Baker S.E."/>
            <person name="Pomraning K.R."/>
        </authorList>
    </citation>
    <scope>NUCLEOTIDE SEQUENCE [LARGE SCALE GENOMIC DNA]</scope>
    <source>
        <strain evidence="2">CBS 10300</strain>
    </source>
</reference>
<sequence length="390" mass="44872">MPPKLSQAIKRTRYFPGKRTSRSPSPSSSSDESGSSDEDVSRPAKTEDVTESILEIGVSAGEAESSGDESETQASVRKQQAVNGTKPVVQSLKKVDLNERFREKTVKEEPAKSLEEESEDESESEEGSESESEDESESEEEKKILRRPIFVPRNKRATSEAKPQLTYDTTADDNVRREKKKEETLAMIEQQIRAEAAAHAISSLHEANVISNAEDIDDTDDLDPLAERAAWKLRELKRIKRERDELEQRERELQEIEARRNMDENERLKEDLQRVRLQQEEKIKNRGKIGFMQKYYHKGAFYQDLDIHKRTDYSAGNLEDDFKDKTSLPKIMQVRGDQFGKRGQSKWTHLLNEDTSQNTDSPWFRKDRISKRAQDKLGGLHDAYPSKRQK</sequence>
<dbReference type="Proteomes" id="UP001489719">
    <property type="component" value="Unassembled WGS sequence"/>
</dbReference>
<proteinExistence type="predicted"/>